<name>A0A6A4SZY8_SCOMX</name>
<dbReference type="PANTHER" id="PTHR46481">
    <property type="entry name" value="ZINC FINGER BED DOMAIN-CONTAINING PROTEIN 4"/>
    <property type="match status" value="1"/>
</dbReference>
<evidence type="ECO:0000313" key="3">
    <source>
        <dbReference type="EMBL" id="KAF0039287.1"/>
    </source>
</evidence>
<dbReference type="GO" id="GO:0046983">
    <property type="term" value="F:protein dimerization activity"/>
    <property type="evidence" value="ECO:0007669"/>
    <property type="project" value="InterPro"/>
</dbReference>
<organism evidence="3 4">
    <name type="scientific">Scophthalmus maximus</name>
    <name type="common">Turbot</name>
    <name type="synonym">Psetta maxima</name>
    <dbReference type="NCBI Taxonomy" id="52904"/>
    <lineage>
        <taxon>Eukaryota</taxon>
        <taxon>Metazoa</taxon>
        <taxon>Chordata</taxon>
        <taxon>Craniata</taxon>
        <taxon>Vertebrata</taxon>
        <taxon>Euteleostomi</taxon>
        <taxon>Actinopterygii</taxon>
        <taxon>Neopterygii</taxon>
        <taxon>Teleostei</taxon>
        <taxon>Neoteleostei</taxon>
        <taxon>Acanthomorphata</taxon>
        <taxon>Carangaria</taxon>
        <taxon>Pleuronectiformes</taxon>
        <taxon>Pleuronectoidei</taxon>
        <taxon>Scophthalmidae</taxon>
        <taxon>Scophthalmus</taxon>
    </lineage>
</organism>
<reference evidence="3 4" key="1">
    <citation type="submission" date="2019-06" db="EMBL/GenBank/DDBJ databases">
        <title>Draft genomes of female and male turbot (Scophthalmus maximus).</title>
        <authorList>
            <person name="Xu H."/>
            <person name="Xu X.-W."/>
            <person name="Shao C."/>
            <person name="Chen S."/>
        </authorList>
    </citation>
    <scope>NUCLEOTIDE SEQUENCE [LARGE SCALE GENOMIC DNA]</scope>
    <source>
        <strain evidence="3">Ysfricsl-2016a</strain>
        <tissue evidence="3">Blood</tissue>
    </source>
</reference>
<dbReference type="InterPro" id="IPR008906">
    <property type="entry name" value="HATC_C_dom"/>
</dbReference>
<evidence type="ECO:0000313" key="4">
    <source>
        <dbReference type="Proteomes" id="UP000438429"/>
    </source>
</evidence>
<dbReference type="InterPro" id="IPR012337">
    <property type="entry name" value="RNaseH-like_sf"/>
</dbReference>
<dbReference type="SUPFAM" id="SSF53098">
    <property type="entry name" value="Ribonuclease H-like"/>
    <property type="match status" value="1"/>
</dbReference>
<evidence type="ECO:0000256" key="1">
    <source>
        <dbReference type="SAM" id="MobiDB-lite"/>
    </source>
</evidence>
<feature type="compositionally biased region" description="Acidic residues" evidence="1">
    <location>
        <begin position="182"/>
        <end position="195"/>
    </location>
</feature>
<feature type="compositionally biased region" description="Low complexity" evidence="1">
    <location>
        <begin position="196"/>
        <end position="209"/>
    </location>
</feature>
<dbReference type="Proteomes" id="UP000438429">
    <property type="component" value="Unassembled WGS sequence"/>
</dbReference>
<dbReference type="EMBL" id="VEVO01000007">
    <property type="protein sequence ID" value="KAF0039287.1"/>
    <property type="molecule type" value="Genomic_DNA"/>
</dbReference>
<protein>
    <recommendedName>
        <fullName evidence="2">HAT C-terminal dimerisation domain-containing protein</fullName>
    </recommendedName>
</protein>
<dbReference type="Pfam" id="PF05699">
    <property type="entry name" value="Dimer_Tnp_hAT"/>
    <property type="match status" value="1"/>
</dbReference>
<evidence type="ECO:0000259" key="2">
    <source>
        <dbReference type="Pfam" id="PF05699"/>
    </source>
</evidence>
<dbReference type="InterPro" id="IPR052035">
    <property type="entry name" value="ZnF_BED_domain_contain"/>
</dbReference>
<sequence>MVQRKYLTETVIPMMYTCVKDDIQTKMQRVGITCDTWTYLSTQSYLTVTSHYIDNEWCLMSHVLQTTEVFTSPTAINIADKLTGAIQEWGMTSKDPEVVTDNAANMEALSPSLEDSTGVRDLKAAVKNNLRTRYDTRKDTLYAASALDPRFKALPSLSAKERDDTFSRLQTEAATAARDQNTDGDDADEGADEMGEATSPKKPKKSSTLESLLGAVYSPTVKEHGQKNPAMRAEDEIRRYRAENPAGLNENPLTWWRSNEGEYPLLARLAKQYVCVPGTSIASERVFSTAGDIVTAQRSCLTPNHVDELLFLHKNLTISEK</sequence>
<feature type="domain" description="HAT C-terminal dimerisation" evidence="2">
    <location>
        <begin position="236"/>
        <end position="316"/>
    </location>
</feature>
<gene>
    <name evidence="3" type="ORF">F2P81_007522</name>
</gene>
<proteinExistence type="predicted"/>
<feature type="region of interest" description="Disordered" evidence="1">
    <location>
        <begin position="172"/>
        <end position="209"/>
    </location>
</feature>
<dbReference type="AlphaFoldDB" id="A0A6A4SZY8"/>
<comment type="caution">
    <text evidence="3">The sequence shown here is derived from an EMBL/GenBank/DDBJ whole genome shotgun (WGS) entry which is preliminary data.</text>
</comment>
<accession>A0A6A4SZY8</accession>
<dbReference type="PANTHER" id="PTHR46481:SF9">
    <property type="entry name" value="ZINC FINGER BED DOMAIN-CONTAINING PROTEIN 1-LIKE"/>
    <property type="match status" value="1"/>
</dbReference>